<dbReference type="EMBL" id="BMIF01000001">
    <property type="protein sequence ID" value="GGA53651.1"/>
    <property type="molecule type" value="Genomic_DNA"/>
</dbReference>
<organism evidence="2 3">
    <name type="scientific">Nitratireductor aestuarii</name>
    <dbReference type="NCBI Taxonomy" id="1735103"/>
    <lineage>
        <taxon>Bacteria</taxon>
        <taxon>Pseudomonadati</taxon>
        <taxon>Pseudomonadota</taxon>
        <taxon>Alphaproteobacteria</taxon>
        <taxon>Hyphomicrobiales</taxon>
        <taxon>Phyllobacteriaceae</taxon>
        <taxon>Nitratireductor</taxon>
    </lineage>
</organism>
<evidence type="ECO:0000256" key="1">
    <source>
        <dbReference type="SAM" id="MobiDB-lite"/>
    </source>
</evidence>
<evidence type="ECO:0000313" key="3">
    <source>
        <dbReference type="Proteomes" id="UP000636264"/>
    </source>
</evidence>
<keyword evidence="3" id="KW-1185">Reference proteome</keyword>
<accession>A0A916VZ49</accession>
<feature type="compositionally biased region" description="Basic and acidic residues" evidence="1">
    <location>
        <begin position="50"/>
        <end position="60"/>
    </location>
</feature>
<feature type="compositionally biased region" description="Polar residues" evidence="1">
    <location>
        <begin position="61"/>
        <end position="71"/>
    </location>
</feature>
<reference evidence="2" key="2">
    <citation type="submission" date="2020-09" db="EMBL/GenBank/DDBJ databases">
        <authorList>
            <person name="Sun Q."/>
            <person name="Zhou Y."/>
        </authorList>
    </citation>
    <scope>NUCLEOTIDE SEQUENCE</scope>
    <source>
        <strain evidence="2">CGMCC 1.15320</strain>
    </source>
</reference>
<evidence type="ECO:0000313" key="2">
    <source>
        <dbReference type="EMBL" id="GGA53651.1"/>
    </source>
</evidence>
<feature type="region of interest" description="Disordered" evidence="1">
    <location>
        <begin position="1"/>
        <end position="24"/>
    </location>
</feature>
<reference evidence="2" key="1">
    <citation type="journal article" date="2014" name="Int. J. Syst. Evol. Microbiol.">
        <title>Complete genome sequence of Corynebacterium casei LMG S-19264T (=DSM 44701T), isolated from a smear-ripened cheese.</title>
        <authorList>
            <consortium name="US DOE Joint Genome Institute (JGI-PGF)"/>
            <person name="Walter F."/>
            <person name="Albersmeier A."/>
            <person name="Kalinowski J."/>
            <person name="Ruckert C."/>
        </authorList>
    </citation>
    <scope>NUCLEOTIDE SEQUENCE</scope>
    <source>
        <strain evidence="2">CGMCC 1.15320</strain>
    </source>
</reference>
<feature type="region of interest" description="Disordered" evidence="1">
    <location>
        <begin position="50"/>
        <end position="71"/>
    </location>
</feature>
<dbReference type="Proteomes" id="UP000636264">
    <property type="component" value="Unassembled WGS sequence"/>
</dbReference>
<proteinExistence type="predicted"/>
<dbReference type="AlphaFoldDB" id="A0A916VZ49"/>
<gene>
    <name evidence="2" type="ORF">GCM10011385_03920</name>
</gene>
<feature type="compositionally biased region" description="Polar residues" evidence="1">
    <location>
        <begin position="1"/>
        <end position="13"/>
    </location>
</feature>
<protein>
    <submittedName>
        <fullName evidence="2">Uncharacterized protein</fullName>
    </submittedName>
</protein>
<sequence length="71" mass="7977">MSGTARQPATEVNLSRMERKAKATDEAFRTIVDSEAALRDKKTERLRTLRLQKEAAERAQKATSSGTKKKK</sequence>
<comment type="caution">
    <text evidence="2">The sequence shown here is derived from an EMBL/GenBank/DDBJ whole genome shotgun (WGS) entry which is preliminary data.</text>
</comment>
<name>A0A916VZ49_9HYPH</name>